<keyword evidence="1" id="KW-0472">Membrane</keyword>
<evidence type="ECO:0000259" key="2">
    <source>
        <dbReference type="SMART" id="SM00014"/>
    </source>
</evidence>
<dbReference type="InterPro" id="IPR000326">
    <property type="entry name" value="PAP2/HPO"/>
</dbReference>
<gene>
    <name evidence="3" type="ORF">A2660_02170</name>
</gene>
<feature type="transmembrane region" description="Helical" evidence="1">
    <location>
        <begin position="104"/>
        <end position="124"/>
    </location>
</feature>
<feature type="transmembrane region" description="Helical" evidence="1">
    <location>
        <begin position="144"/>
        <end position="162"/>
    </location>
</feature>
<reference evidence="3 4" key="1">
    <citation type="journal article" date="2016" name="Nat. Commun.">
        <title>Thousands of microbial genomes shed light on interconnected biogeochemical processes in an aquifer system.</title>
        <authorList>
            <person name="Anantharaman K."/>
            <person name="Brown C.T."/>
            <person name="Hug L.A."/>
            <person name="Sharon I."/>
            <person name="Castelle C.J."/>
            <person name="Probst A.J."/>
            <person name="Thomas B.C."/>
            <person name="Singh A."/>
            <person name="Wilkins M.J."/>
            <person name="Karaoz U."/>
            <person name="Brodie E.L."/>
            <person name="Williams K.H."/>
            <person name="Hubbard S.S."/>
            <person name="Banfield J.F."/>
        </authorList>
    </citation>
    <scope>NUCLEOTIDE SEQUENCE [LARGE SCALE GENOMIC DNA]</scope>
</reference>
<feature type="transmembrane region" description="Helical" evidence="1">
    <location>
        <begin position="21"/>
        <end position="43"/>
    </location>
</feature>
<accession>A0A1F5NRL6</accession>
<dbReference type="Pfam" id="PF01569">
    <property type="entry name" value="PAP2"/>
    <property type="match status" value="1"/>
</dbReference>
<dbReference type="PANTHER" id="PTHR14969:SF13">
    <property type="entry name" value="AT30094P"/>
    <property type="match status" value="1"/>
</dbReference>
<evidence type="ECO:0000313" key="4">
    <source>
        <dbReference type="Proteomes" id="UP000176233"/>
    </source>
</evidence>
<feature type="domain" description="Phosphatidic acid phosphatase type 2/haloperoxidase" evidence="2">
    <location>
        <begin position="47"/>
        <end position="159"/>
    </location>
</feature>
<dbReference type="PANTHER" id="PTHR14969">
    <property type="entry name" value="SPHINGOSINE-1-PHOSPHATE PHOSPHOHYDROLASE"/>
    <property type="match status" value="1"/>
</dbReference>
<dbReference type="SMART" id="SM00014">
    <property type="entry name" value="acidPPc"/>
    <property type="match status" value="1"/>
</dbReference>
<evidence type="ECO:0000313" key="3">
    <source>
        <dbReference type="EMBL" id="OGE80311.1"/>
    </source>
</evidence>
<comment type="caution">
    <text evidence="3">The sequence shown here is derived from an EMBL/GenBank/DDBJ whole genome shotgun (WGS) entry which is preliminary data.</text>
</comment>
<name>A0A1F5NRL6_9BACT</name>
<evidence type="ECO:0000256" key="1">
    <source>
        <dbReference type="SAM" id="Phobius"/>
    </source>
</evidence>
<dbReference type="EMBL" id="MFEJ01000015">
    <property type="protein sequence ID" value="OGE80311.1"/>
    <property type="molecule type" value="Genomic_DNA"/>
</dbReference>
<keyword evidence="1" id="KW-1133">Transmembrane helix</keyword>
<dbReference type="Proteomes" id="UP000176233">
    <property type="component" value="Unassembled WGS sequence"/>
</dbReference>
<protein>
    <recommendedName>
        <fullName evidence="2">Phosphatidic acid phosphatase type 2/haloperoxidase domain-containing protein</fullName>
    </recommendedName>
</protein>
<keyword evidence="1" id="KW-0812">Transmembrane</keyword>
<dbReference type="SUPFAM" id="SSF48317">
    <property type="entry name" value="Acid phosphatase/Vanadium-dependent haloperoxidase"/>
    <property type="match status" value="1"/>
</dbReference>
<proteinExistence type="predicted"/>
<sequence length="168" mass="19300">MNEAIFHVINNFAGQWQTLDLLGIFFADKFLYVFVLIVIVLWFRKSLRYHVYLALGSALFSRVLIVELIKKLVNQPRPYEILANTRQLIVDNEPNMSFPSGHTVIYFSLAFAFWGTEYFWPYIIMATIGSLARVFVGLHFPFDIGASLIIAGVTVLVFKRLFKNPSLS</sequence>
<dbReference type="AlphaFoldDB" id="A0A1F5NRL6"/>
<dbReference type="Gene3D" id="1.20.144.10">
    <property type="entry name" value="Phosphatidic acid phosphatase type 2/haloperoxidase"/>
    <property type="match status" value="1"/>
</dbReference>
<dbReference type="InterPro" id="IPR036938">
    <property type="entry name" value="PAP2/HPO_sf"/>
</dbReference>
<organism evidence="3 4">
    <name type="scientific">Candidatus Doudnabacteria bacterium RIFCSPHIGHO2_01_FULL_45_18</name>
    <dbReference type="NCBI Taxonomy" id="1817823"/>
    <lineage>
        <taxon>Bacteria</taxon>
        <taxon>Candidatus Doudnaibacteriota</taxon>
    </lineage>
</organism>